<protein>
    <submittedName>
        <fullName evidence="1">Uncharacterized protein</fullName>
    </submittedName>
</protein>
<evidence type="ECO:0000313" key="2">
    <source>
        <dbReference type="Proteomes" id="UP000230423"/>
    </source>
</evidence>
<dbReference type="EMBL" id="KZ349809">
    <property type="protein sequence ID" value="PIO64541.1"/>
    <property type="molecule type" value="Genomic_DNA"/>
</dbReference>
<gene>
    <name evidence="1" type="ORF">TELCIR_13826</name>
</gene>
<sequence length="170" mass="19190">SYEEARTALSEISLYSEYSPPPSETNVEIEYDIIADASPVSTAVDGNISWYTLPNSETEIESKIENFSIYRLNIHSIPVNPALVIGGARVVDSLECLRQMEDDQFELRPVEDFGNPNIRLLCTGVSKTASDIEEEQYEYSYYSDGPSETNVSMDEFRELENEKGLFHPSQ</sequence>
<evidence type="ECO:0000313" key="1">
    <source>
        <dbReference type="EMBL" id="PIO64541.1"/>
    </source>
</evidence>
<dbReference type="OrthoDB" id="5871516at2759"/>
<keyword evidence="2" id="KW-1185">Reference proteome</keyword>
<proteinExistence type="predicted"/>
<accession>A0A2G9U2P6</accession>
<dbReference type="Proteomes" id="UP000230423">
    <property type="component" value="Unassembled WGS sequence"/>
</dbReference>
<feature type="non-terminal residue" evidence="1">
    <location>
        <position position="1"/>
    </location>
</feature>
<name>A0A2G9U2P6_TELCI</name>
<reference evidence="1 2" key="1">
    <citation type="submission" date="2015-09" db="EMBL/GenBank/DDBJ databases">
        <title>Draft genome of the parasitic nematode Teladorsagia circumcincta isolate WARC Sus (inbred).</title>
        <authorList>
            <person name="Mitreva M."/>
        </authorList>
    </citation>
    <scope>NUCLEOTIDE SEQUENCE [LARGE SCALE GENOMIC DNA]</scope>
    <source>
        <strain evidence="1 2">S</strain>
    </source>
</reference>
<dbReference type="AlphaFoldDB" id="A0A2G9U2P6"/>
<organism evidence="1 2">
    <name type="scientific">Teladorsagia circumcincta</name>
    <name type="common">Brown stomach worm</name>
    <name type="synonym">Ostertagia circumcincta</name>
    <dbReference type="NCBI Taxonomy" id="45464"/>
    <lineage>
        <taxon>Eukaryota</taxon>
        <taxon>Metazoa</taxon>
        <taxon>Ecdysozoa</taxon>
        <taxon>Nematoda</taxon>
        <taxon>Chromadorea</taxon>
        <taxon>Rhabditida</taxon>
        <taxon>Rhabditina</taxon>
        <taxon>Rhabditomorpha</taxon>
        <taxon>Strongyloidea</taxon>
        <taxon>Trichostrongylidae</taxon>
        <taxon>Teladorsagia</taxon>
    </lineage>
</organism>